<accession>A0ACC3B1S1</accession>
<dbReference type="Proteomes" id="UP001177260">
    <property type="component" value="Unassembled WGS sequence"/>
</dbReference>
<keyword evidence="2" id="KW-1185">Reference proteome</keyword>
<dbReference type="EMBL" id="JAOPJF010000034">
    <property type="protein sequence ID" value="KAK1144038.1"/>
    <property type="molecule type" value="Genomic_DNA"/>
</dbReference>
<reference evidence="1 2" key="1">
    <citation type="journal article" date="2023" name="ACS Omega">
        <title>Identification of the Neoaspergillic Acid Biosynthesis Gene Cluster by Establishing an In Vitro CRISPR-Ribonucleoprotein Genetic System in Aspergillus melleus.</title>
        <authorList>
            <person name="Yuan B."/>
            <person name="Grau M.F."/>
            <person name="Murata R.M."/>
            <person name="Torok T."/>
            <person name="Venkateswaran K."/>
            <person name="Stajich J.E."/>
            <person name="Wang C.C.C."/>
        </authorList>
    </citation>
    <scope>NUCLEOTIDE SEQUENCE [LARGE SCALE GENOMIC DNA]</scope>
    <source>
        <strain evidence="1 2">IMV 1140</strain>
    </source>
</reference>
<organism evidence="1 2">
    <name type="scientific">Aspergillus melleus</name>
    <dbReference type="NCBI Taxonomy" id="138277"/>
    <lineage>
        <taxon>Eukaryota</taxon>
        <taxon>Fungi</taxon>
        <taxon>Dikarya</taxon>
        <taxon>Ascomycota</taxon>
        <taxon>Pezizomycotina</taxon>
        <taxon>Eurotiomycetes</taxon>
        <taxon>Eurotiomycetidae</taxon>
        <taxon>Eurotiales</taxon>
        <taxon>Aspergillaceae</taxon>
        <taxon>Aspergillus</taxon>
        <taxon>Aspergillus subgen. Circumdati</taxon>
    </lineage>
</organism>
<name>A0ACC3B1S1_9EURO</name>
<proteinExistence type="predicted"/>
<comment type="caution">
    <text evidence="1">The sequence shown here is derived from an EMBL/GenBank/DDBJ whole genome shotgun (WGS) entry which is preliminary data.</text>
</comment>
<protein>
    <submittedName>
        <fullName evidence="1">NRPS-like protein biosynthetic cluster</fullName>
    </submittedName>
</protein>
<gene>
    <name evidence="1" type="ORF">N8T08_005948</name>
</gene>
<sequence>MVVSQDSTFDPRTELLPHIVDHYAKVKPDALYAEYPRSPLTYEHGYRQVTFRGLANAVNGLAAWLTEELGPGNGEILSYVGANDVRYPALVLGAIKAGYVMFYTSPRNSVVAHETLFKQLNCTKFLAPTPRPPPVTAIIDAFKMDVLDVPSVDELLNTPYPHFEFSRTYPEAAGERLVVVHTSGSTGIPKPIFWTHDVANKNMEMGALGAPEGFEIQDHWMMNKRVFSALPPFHAAGLAMLLFLVMPAGGTVIFPTSAALPSAAGLVEAMKKTPVEATLVAPFMVLELAQNPELLEYCSQHLELLAYAGGDLPQAIGDAVASKVKLINRYGASEMGLLNLVHSDTYRDRLKDWKYMHFHPALGAEFRHVTGDEYELIFVRSPERERHLMMFAVFPELQEYHTRDLFIRHPDENKADLWRYSARADDVVVFLNGEKTNPISMEQHITTSNSEVTAVLVAGAQRFQASLIIELGGKDLTPSERAAFIEKIWPSIEEANEVCPAHARIAKTHILFVTSEKPMLRAGKGTIQRAGTLELYAQELESLYADADRLTSDADGESTGPGRVNDGQVLSTFIRETLTSITRWNKDGLSDTENFFHLGLDSLQAITATRRLKRGLDFPEFTPNLIYLHPSISELTQAVIELQQHQETSEETKKEARLQARSSLLEEFQNMLKTTQAQAQTVVLTGSTGTLGTYLLDALLKDPSVAHVHCLNRRVDSLTIQMQKNSFYNLGSLLDPSRVSFWAADLSQQDLGLKPNVFTTLQETTTLVIHNAWAVNFNLSLSSFKPHLAGVVNLANFSSSGIQSPRLFFISSISSVMGHRSASAVTPEELIQTQEPGPNSYADSKYLAEQLLGQAARTRGLRASIARVGQIAGAVRSPGLWNKSEWFPSLALSSLHVGAIPDTLGPALDQIDWVPIDLLAEVLVDLALQEPSSAGSVVDVAHPLNLSPTTWETIRPAVSDTLSTFAGGKPLEVVPLPAWISRVRQDIETAGGSHASLGDGDLQTLLEKNPAAKLLGFFETLASSSEPDNVLDTQKTAKRSEKLQAVDAIKPEWIHKWVQEWVQQPLPN</sequence>
<evidence type="ECO:0000313" key="1">
    <source>
        <dbReference type="EMBL" id="KAK1144038.1"/>
    </source>
</evidence>
<evidence type="ECO:0000313" key="2">
    <source>
        <dbReference type="Proteomes" id="UP001177260"/>
    </source>
</evidence>